<dbReference type="Proteomes" id="UP000831787">
    <property type="component" value="Chromosome"/>
</dbReference>
<reference evidence="2 3" key="1">
    <citation type="submission" date="2022-04" db="EMBL/GenBank/DDBJ databases">
        <title>Halobacillus sp. isolated from saltern.</title>
        <authorList>
            <person name="Won M."/>
            <person name="Lee C.-M."/>
            <person name="Woen H.-Y."/>
            <person name="Kwon S.-W."/>
        </authorList>
    </citation>
    <scope>NUCLEOTIDE SEQUENCE [LARGE SCALE GENOMIC DNA]</scope>
    <source>
        <strain evidence="2 3">SSBR10-3</strain>
    </source>
</reference>
<proteinExistence type="predicted"/>
<gene>
    <name evidence="2" type="ORF">MUN89_17165</name>
</gene>
<dbReference type="RefSeq" id="WP_244708977.1">
    <property type="nucleotide sequence ID" value="NZ_CP095073.1"/>
</dbReference>
<evidence type="ECO:0000256" key="1">
    <source>
        <dbReference type="SAM" id="Phobius"/>
    </source>
</evidence>
<sequence>MNQTLLSCILFFLSAVIWAVLAFVFEDLRWLNLLLFAIFLVLAIAQLNRYKHDSELEDDSD</sequence>
<accession>A0ABY4EHS3</accession>
<name>A0ABY4EHS3_9BACI</name>
<keyword evidence="1" id="KW-0812">Transmembrane</keyword>
<protein>
    <submittedName>
        <fullName evidence="2">Uncharacterized protein</fullName>
    </submittedName>
</protein>
<evidence type="ECO:0000313" key="3">
    <source>
        <dbReference type="Proteomes" id="UP000831787"/>
    </source>
</evidence>
<dbReference type="EMBL" id="CP095073">
    <property type="protein sequence ID" value="UOQ43618.1"/>
    <property type="molecule type" value="Genomic_DNA"/>
</dbReference>
<feature type="transmembrane region" description="Helical" evidence="1">
    <location>
        <begin position="29"/>
        <end position="47"/>
    </location>
</feature>
<evidence type="ECO:0000313" key="2">
    <source>
        <dbReference type="EMBL" id="UOQ43618.1"/>
    </source>
</evidence>
<organism evidence="2 3">
    <name type="scientific">Halobacillus salinarum</name>
    <dbReference type="NCBI Taxonomy" id="2932257"/>
    <lineage>
        <taxon>Bacteria</taxon>
        <taxon>Bacillati</taxon>
        <taxon>Bacillota</taxon>
        <taxon>Bacilli</taxon>
        <taxon>Bacillales</taxon>
        <taxon>Bacillaceae</taxon>
        <taxon>Halobacillus</taxon>
    </lineage>
</organism>
<keyword evidence="1" id="KW-1133">Transmembrane helix</keyword>
<keyword evidence="3" id="KW-1185">Reference proteome</keyword>
<keyword evidence="1" id="KW-0472">Membrane</keyword>